<dbReference type="OrthoDB" id="1508846at2759"/>
<keyword evidence="7" id="KW-0406">Ion transport</keyword>
<feature type="transmembrane region" description="Helical" evidence="9">
    <location>
        <begin position="36"/>
        <end position="56"/>
    </location>
</feature>
<evidence type="ECO:0000256" key="9">
    <source>
        <dbReference type="SAM" id="Phobius"/>
    </source>
</evidence>
<comment type="similarity">
    <text evidence="2">Belongs to the V-ATPase e1/e2 subunit family.</text>
</comment>
<keyword evidence="4 9" id="KW-0812">Transmembrane</keyword>
<evidence type="ECO:0000256" key="4">
    <source>
        <dbReference type="ARBA" id="ARBA00022692"/>
    </source>
</evidence>
<dbReference type="GO" id="GO:0046961">
    <property type="term" value="F:proton-transporting ATPase activity, rotational mechanism"/>
    <property type="evidence" value="ECO:0007669"/>
    <property type="project" value="InterPro"/>
</dbReference>
<gene>
    <name evidence="10" type="ORF">KFL_007490030</name>
</gene>
<evidence type="ECO:0000256" key="2">
    <source>
        <dbReference type="ARBA" id="ARBA00008328"/>
    </source>
</evidence>
<evidence type="ECO:0000256" key="1">
    <source>
        <dbReference type="ARBA" id="ARBA00004127"/>
    </source>
</evidence>
<name>A0A1Y1IKD3_KLENI</name>
<evidence type="ECO:0000313" key="10">
    <source>
        <dbReference type="EMBL" id="GAQ91234.1"/>
    </source>
</evidence>
<evidence type="ECO:0000256" key="6">
    <source>
        <dbReference type="ARBA" id="ARBA00022989"/>
    </source>
</evidence>
<dbReference type="InterPro" id="IPR008389">
    <property type="entry name" value="ATPase_V0-cplx_e1/e2_su"/>
</dbReference>
<evidence type="ECO:0000256" key="7">
    <source>
        <dbReference type="ARBA" id="ARBA00023065"/>
    </source>
</evidence>
<evidence type="ECO:0000256" key="5">
    <source>
        <dbReference type="ARBA" id="ARBA00022781"/>
    </source>
</evidence>
<dbReference type="PANTHER" id="PTHR12263">
    <property type="entry name" value="VACUOLAR ATP SYNTHASE SUBUNIT H"/>
    <property type="match status" value="1"/>
</dbReference>
<evidence type="ECO:0000256" key="3">
    <source>
        <dbReference type="ARBA" id="ARBA00022448"/>
    </source>
</evidence>
<feature type="transmembrane region" description="Helical" evidence="9">
    <location>
        <begin position="6"/>
        <end position="24"/>
    </location>
</feature>
<dbReference type="EMBL" id="DF237698">
    <property type="protein sequence ID" value="GAQ91234.1"/>
    <property type="molecule type" value="Genomic_DNA"/>
</dbReference>
<dbReference type="Pfam" id="PF05493">
    <property type="entry name" value="ATP_synt_H"/>
    <property type="match status" value="1"/>
</dbReference>
<keyword evidence="8 9" id="KW-0472">Membrane</keyword>
<sequence length="71" mass="8034">MGFFITTVIFLLAGFVGIGLFRVLYNKGPETNLLHYTWVITATICCWLTWAIVYMAQMHPLVVPILKAEGE</sequence>
<keyword evidence="11" id="KW-1185">Reference proteome</keyword>
<dbReference type="Proteomes" id="UP000054558">
    <property type="component" value="Unassembled WGS sequence"/>
</dbReference>
<dbReference type="STRING" id="105231.A0A1Y1IKD3"/>
<reference evidence="10 11" key="1">
    <citation type="journal article" date="2014" name="Nat. Commun.">
        <title>Klebsormidium flaccidum genome reveals primary factors for plant terrestrial adaptation.</title>
        <authorList>
            <person name="Hori K."/>
            <person name="Maruyama F."/>
            <person name="Fujisawa T."/>
            <person name="Togashi T."/>
            <person name="Yamamoto N."/>
            <person name="Seo M."/>
            <person name="Sato S."/>
            <person name="Yamada T."/>
            <person name="Mori H."/>
            <person name="Tajima N."/>
            <person name="Moriyama T."/>
            <person name="Ikeuchi M."/>
            <person name="Watanabe M."/>
            <person name="Wada H."/>
            <person name="Kobayashi K."/>
            <person name="Saito M."/>
            <person name="Masuda T."/>
            <person name="Sasaki-Sekimoto Y."/>
            <person name="Mashiguchi K."/>
            <person name="Awai K."/>
            <person name="Shimojima M."/>
            <person name="Masuda S."/>
            <person name="Iwai M."/>
            <person name="Nobusawa T."/>
            <person name="Narise T."/>
            <person name="Kondo S."/>
            <person name="Saito H."/>
            <person name="Sato R."/>
            <person name="Murakawa M."/>
            <person name="Ihara Y."/>
            <person name="Oshima-Yamada Y."/>
            <person name="Ohtaka K."/>
            <person name="Satoh M."/>
            <person name="Sonobe K."/>
            <person name="Ishii M."/>
            <person name="Ohtani R."/>
            <person name="Kanamori-Sato M."/>
            <person name="Honoki R."/>
            <person name="Miyazaki D."/>
            <person name="Mochizuki H."/>
            <person name="Umetsu J."/>
            <person name="Higashi K."/>
            <person name="Shibata D."/>
            <person name="Kamiya Y."/>
            <person name="Sato N."/>
            <person name="Nakamura Y."/>
            <person name="Tabata S."/>
            <person name="Ida S."/>
            <person name="Kurokawa K."/>
            <person name="Ohta H."/>
        </authorList>
    </citation>
    <scope>NUCLEOTIDE SEQUENCE [LARGE SCALE GENOMIC DNA]</scope>
    <source>
        <strain evidence="10 11">NIES-2285</strain>
    </source>
</reference>
<dbReference type="GO" id="GO:0012505">
    <property type="term" value="C:endomembrane system"/>
    <property type="evidence" value="ECO:0007669"/>
    <property type="project" value="UniProtKB-SubCell"/>
</dbReference>
<proteinExistence type="inferred from homology"/>
<keyword evidence="6 9" id="KW-1133">Transmembrane helix</keyword>
<keyword evidence="3" id="KW-0813">Transport</keyword>
<dbReference type="OMA" id="FCARICC"/>
<protein>
    <submittedName>
        <fullName evidence="10">Vacuolar H+-ATPase V0 sector</fullName>
    </submittedName>
</protein>
<dbReference type="AlphaFoldDB" id="A0A1Y1IKD3"/>
<evidence type="ECO:0000256" key="8">
    <source>
        <dbReference type="ARBA" id="ARBA00023136"/>
    </source>
</evidence>
<dbReference type="PANTHER" id="PTHR12263:SF0">
    <property type="entry name" value="V-TYPE PROTON ATPASE SUBUNIT"/>
    <property type="match status" value="1"/>
</dbReference>
<keyword evidence="5" id="KW-0375">Hydrogen ion transport</keyword>
<organism evidence="10 11">
    <name type="scientific">Klebsormidium nitens</name>
    <name type="common">Green alga</name>
    <name type="synonym">Ulothrix nitens</name>
    <dbReference type="NCBI Taxonomy" id="105231"/>
    <lineage>
        <taxon>Eukaryota</taxon>
        <taxon>Viridiplantae</taxon>
        <taxon>Streptophyta</taxon>
        <taxon>Klebsormidiophyceae</taxon>
        <taxon>Klebsormidiales</taxon>
        <taxon>Klebsormidiaceae</taxon>
        <taxon>Klebsormidium</taxon>
    </lineage>
</organism>
<dbReference type="GO" id="GO:0033179">
    <property type="term" value="C:proton-transporting V-type ATPase, V0 domain"/>
    <property type="evidence" value="ECO:0007669"/>
    <property type="project" value="InterPro"/>
</dbReference>
<evidence type="ECO:0000313" key="11">
    <source>
        <dbReference type="Proteomes" id="UP000054558"/>
    </source>
</evidence>
<accession>A0A1Y1IKD3</accession>
<comment type="subcellular location">
    <subcellularLocation>
        <location evidence="1">Endomembrane system</location>
        <topology evidence="1">Multi-pass membrane protein</topology>
    </subcellularLocation>
</comment>